<keyword evidence="2" id="KW-1185">Reference proteome</keyword>
<gene>
    <name evidence="1" type="ORF">PZE19_16325</name>
</gene>
<dbReference type="EMBL" id="JARRAG010000002">
    <property type="protein sequence ID" value="MDG3005358.1"/>
    <property type="molecule type" value="Genomic_DNA"/>
</dbReference>
<proteinExistence type="predicted"/>
<organism evidence="1 2">
    <name type="scientific">Paludisphaera mucosa</name>
    <dbReference type="NCBI Taxonomy" id="3030827"/>
    <lineage>
        <taxon>Bacteria</taxon>
        <taxon>Pseudomonadati</taxon>
        <taxon>Planctomycetota</taxon>
        <taxon>Planctomycetia</taxon>
        <taxon>Isosphaerales</taxon>
        <taxon>Isosphaeraceae</taxon>
        <taxon>Paludisphaera</taxon>
    </lineage>
</organism>
<evidence type="ECO:0000313" key="1">
    <source>
        <dbReference type="EMBL" id="MDG3005358.1"/>
    </source>
</evidence>
<name>A0ABT6FCP0_9BACT</name>
<reference evidence="1 2" key="1">
    <citation type="submission" date="2023-03" db="EMBL/GenBank/DDBJ databases">
        <title>Paludisphaera mucosa sp. nov. a novel planctomycete from northern fen.</title>
        <authorList>
            <person name="Ivanova A."/>
        </authorList>
    </citation>
    <scope>NUCLEOTIDE SEQUENCE [LARGE SCALE GENOMIC DNA]</scope>
    <source>
        <strain evidence="1 2">Pla2</strain>
    </source>
</reference>
<sequence>MSLVMAYAKEREASLQFELVEWLSHPPWDEGMAVAVAWIILAAGARWRAEPAWIDRAGRALGGYFLICLVLSLVDSWW</sequence>
<protein>
    <submittedName>
        <fullName evidence="1">Uncharacterized protein</fullName>
    </submittedName>
</protein>
<comment type="caution">
    <text evidence="1">The sequence shown here is derived from an EMBL/GenBank/DDBJ whole genome shotgun (WGS) entry which is preliminary data.</text>
</comment>
<dbReference type="RefSeq" id="WP_277861703.1">
    <property type="nucleotide sequence ID" value="NZ_JARRAG010000002.1"/>
</dbReference>
<evidence type="ECO:0000313" key="2">
    <source>
        <dbReference type="Proteomes" id="UP001216907"/>
    </source>
</evidence>
<dbReference type="Proteomes" id="UP001216907">
    <property type="component" value="Unassembled WGS sequence"/>
</dbReference>
<accession>A0ABT6FCP0</accession>